<proteinExistence type="predicted"/>
<dbReference type="InterPro" id="IPR019619">
    <property type="entry name" value="DUF2490"/>
</dbReference>
<comment type="caution">
    <text evidence="2">The sequence shown here is derived from an EMBL/GenBank/DDBJ whole genome shotgun (WGS) entry which is preliminary data.</text>
</comment>
<name>A0ABS2CWM3_9FLAO</name>
<reference evidence="2 3" key="1">
    <citation type="submission" date="2021-02" db="EMBL/GenBank/DDBJ databases">
        <authorList>
            <person name="Jung H.S."/>
            <person name="Chun B.H."/>
            <person name="Jeon C.O."/>
        </authorList>
    </citation>
    <scope>NUCLEOTIDE SEQUENCE [LARGE SCALE GENOMIC DNA]</scope>
    <source>
        <strain evidence="2 3">LMG 25203</strain>
    </source>
</reference>
<dbReference type="RefSeq" id="WP_187657633.1">
    <property type="nucleotide sequence ID" value="NZ_JACSOD020000477.1"/>
</dbReference>
<feature type="signal peptide" evidence="1">
    <location>
        <begin position="1"/>
        <end position="23"/>
    </location>
</feature>
<organism evidence="2 3">
    <name type="scientific">Flavobacterium macrobrachii</name>
    <dbReference type="NCBI Taxonomy" id="591204"/>
    <lineage>
        <taxon>Bacteria</taxon>
        <taxon>Pseudomonadati</taxon>
        <taxon>Bacteroidota</taxon>
        <taxon>Flavobacteriia</taxon>
        <taxon>Flavobacteriales</taxon>
        <taxon>Flavobacteriaceae</taxon>
        <taxon>Flavobacterium</taxon>
    </lineage>
</organism>
<keyword evidence="3" id="KW-1185">Reference proteome</keyword>
<dbReference type="Pfam" id="PF10677">
    <property type="entry name" value="DUF2490"/>
    <property type="match status" value="1"/>
</dbReference>
<evidence type="ECO:0000256" key="1">
    <source>
        <dbReference type="SAM" id="SignalP"/>
    </source>
</evidence>
<accession>A0ABS2CWM3</accession>
<gene>
    <name evidence="2" type="ORF">H9X54_008585</name>
</gene>
<keyword evidence="1" id="KW-0732">Signal</keyword>
<dbReference type="Proteomes" id="UP000759529">
    <property type="component" value="Unassembled WGS sequence"/>
</dbReference>
<dbReference type="EMBL" id="JACSOD020000477">
    <property type="protein sequence ID" value="MBM6499352.1"/>
    <property type="molecule type" value="Genomic_DNA"/>
</dbReference>
<sequence length="243" mass="28774">MKSKINAILTVLLVTFFAPKIVAQDHTNSWFRTTLSIPITEKIKTDIELQHRRQNDFESNNLFDKNLMYTFRTWIYYKQNKDVIYGISPFAYFSNYKSIQKEGDADAKPINEYRFTASVELQHELATKFYVVDRTAIEYRAFEGSIENTTRLRNKLAFRYDFNPKYNLAIGDEILINSTGTDAQHIFDHNRLFTNFCYKVSNKVKFDIGYIYISRLTKNNTDLMEENNFYLNFTYILNKNPHS</sequence>
<protein>
    <submittedName>
        <fullName evidence="2">DUF2490 domain-containing protein</fullName>
    </submittedName>
</protein>
<feature type="chain" id="PRO_5047486479" evidence="1">
    <location>
        <begin position="24"/>
        <end position="243"/>
    </location>
</feature>
<evidence type="ECO:0000313" key="3">
    <source>
        <dbReference type="Proteomes" id="UP000759529"/>
    </source>
</evidence>
<evidence type="ECO:0000313" key="2">
    <source>
        <dbReference type="EMBL" id="MBM6499352.1"/>
    </source>
</evidence>